<feature type="region of interest" description="Disordered" evidence="1">
    <location>
        <begin position="12"/>
        <end position="42"/>
    </location>
</feature>
<accession>A0A179GFP2</accession>
<organism evidence="3 4">
    <name type="scientific">Purpureocillium lilacinum</name>
    <name type="common">Paecilomyces lilacinus</name>
    <dbReference type="NCBI Taxonomy" id="33203"/>
    <lineage>
        <taxon>Eukaryota</taxon>
        <taxon>Fungi</taxon>
        <taxon>Dikarya</taxon>
        <taxon>Ascomycota</taxon>
        <taxon>Pezizomycotina</taxon>
        <taxon>Sordariomycetes</taxon>
        <taxon>Hypocreomycetidae</taxon>
        <taxon>Hypocreales</taxon>
        <taxon>Ophiocordycipitaceae</taxon>
        <taxon>Purpureocillium</taxon>
    </lineage>
</organism>
<evidence type="ECO:0000313" key="3">
    <source>
        <dbReference type="EMBL" id="OAQ76667.1"/>
    </source>
</evidence>
<reference evidence="3 4" key="1">
    <citation type="submission" date="2016-01" db="EMBL/GenBank/DDBJ databases">
        <title>Biosynthesis of antibiotic leucinostatins and their inhibition on Phytophthora in bio-control Purpureocillium lilacinum.</title>
        <authorList>
            <person name="Wang G."/>
            <person name="Liu Z."/>
            <person name="Lin R."/>
            <person name="Li E."/>
            <person name="Mao Z."/>
            <person name="Ling J."/>
            <person name="Yin W."/>
            <person name="Xie B."/>
        </authorList>
    </citation>
    <scope>NUCLEOTIDE SEQUENCE [LARGE SCALE GENOMIC DNA]</scope>
    <source>
        <strain evidence="3">PLBJ-1</strain>
        <strain evidence="2">PLFJ-1</strain>
    </source>
</reference>
<proteinExistence type="predicted"/>
<protein>
    <submittedName>
        <fullName evidence="3">Uncharacterized protein</fullName>
    </submittedName>
</protein>
<sequence>MHRFGSGTFVATGWERSGQERAPRGRRGPAPPTPFGPPSTRSRPITLCRVAWLHVQGGLDAGRGTNSTQTPPAFSGVANHALIWGTLPWSSSLYVDLTLDARRKRKLPVYRGLALYLVEVNVADVSDDSSVHKDCWGFERLRTISSKLGVTCREVRLVAGRLHPSGDAACKGHCYSTQVKNRPPLERKNYMSPDHGTGALESNGTQAPSLSRFPPQYPGLTARATTCNVAHPPSWRAKLCSPGGPGPVSQVQCVLRDRQPMRGLPPFSHVPRTISWAVMLTITSG</sequence>
<dbReference type="EMBL" id="LSBH01000007">
    <property type="protein sequence ID" value="OAQ76667.1"/>
    <property type="molecule type" value="Genomic_DNA"/>
</dbReference>
<comment type="caution">
    <text evidence="3">The sequence shown here is derived from an EMBL/GenBank/DDBJ whole genome shotgun (WGS) entry which is preliminary data.</text>
</comment>
<evidence type="ECO:0000313" key="2">
    <source>
        <dbReference type="EMBL" id="OAQ71479.1"/>
    </source>
</evidence>
<feature type="region of interest" description="Disordered" evidence="1">
    <location>
        <begin position="183"/>
        <end position="214"/>
    </location>
</feature>
<evidence type="ECO:0000256" key="1">
    <source>
        <dbReference type="SAM" id="MobiDB-lite"/>
    </source>
</evidence>
<dbReference type="AlphaFoldDB" id="A0A179GFP2"/>
<gene>
    <name evidence="3" type="ORF">VFPBJ_09027</name>
    <name evidence="2" type="ORF">VFPFJ_11020</name>
</gene>
<dbReference type="Proteomes" id="UP000078340">
    <property type="component" value="Unassembled WGS sequence"/>
</dbReference>
<evidence type="ECO:0000313" key="4">
    <source>
        <dbReference type="Proteomes" id="UP000078240"/>
    </source>
</evidence>
<feature type="compositionally biased region" description="Polar residues" evidence="1">
    <location>
        <begin position="200"/>
        <end position="209"/>
    </location>
</feature>
<name>A0A179GFP2_PURLI</name>
<dbReference type="EMBL" id="LSBI01000020">
    <property type="protein sequence ID" value="OAQ71479.1"/>
    <property type="molecule type" value="Genomic_DNA"/>
</dbReference>
<dbReference type="Proteomes" id="UP000078240">
    <property type="component" value="Unassembled WGS sequence"/>
</dbReference>